<keyword evidence="2" id="KW-1185">Reference proteome</keyword>
<evidence type="ECO:0000313" key="1">
    <source>
        <dbReference type="EMBL" id="KAK1399394.1"/>
    </source>
</evidence>
<comment type="caution">
    <text evidence="1">The sequence shown here is derived from an EMBL/GenBank/DDBJ whole genome shotgun (WGS) entry which is preliminary data.</text>
</comment>
<sequence>MDLGAAIRPSVIASAWSSMGMELLSFPQSNLLLVSNRSRSGSSSFPPLFKSFFGFHFEPRRTLVAIDESYCSDTATQISTTKNCHLRQYLCISSQNIEGSKGTARGRIILVDNK</sequence>
<accession>A0AAD8N7B4</accession>
<reference evidence="1" key="2">
    <citation type="submission" date="2023-05" db="EMBL/GenBank/DDBJ databases">
        <authorList>
            <person name="Schelkunov M.I."/>
        </authorList>
    </citation>
    <scope>NUCLEOTIDE SEQUENCE</scope>
    <source>
        <strain evidence="1">Hsosn_3</strain>
        <tissue evidence="1">Leaf</tissue>
    </source>
</reference>
<proteinExistence type="predicted"/>
<dbReference type="AlphaFoldDB" id="A0AAD8N7B4"/>
<dbReference type="Proteomes" id="UP001237642">
    <property type="component" value="Unassembled WGS sequence"/>
</dbReference>
<gene>
    <name evidence="1" type="ORF">POM88_009257</name>
</gene>
<evidence type="ECO:0000313" key="2">
    <source>
        <dbReference type="Proteomes" id="UP001237642"/>
    </source>
</evidence>
<protein>
    <submittedName>
        <fullName evidence="1">Uncharacterized protein</fullName>
    </submittedName>
</protein>
<dbReference type="EMBL" id="JAUIZM010000002">
    <property type="protein sequence ID" value="KAK1399394.1"/>
    <property type="molecule type" value="Genomic_DNA"/>
</dbReference>
<name>A0AAD8N7B4_9APIA</name>
<reference evidence="1" key="1">
    <citation type="submission" date="2023-02" db="EMBL/GenBank/DDBJ databases">
        <title>Genome of toxic invasive species Heracleum sosnowskyi carries increased number of genes despite the absence of recent whole-genome duplications.</title>
        <authorList>
            <person name="Schelkunov M."/>
            <person name="Shtratnikova V."/>
            <person name="Makarenko M."/>
            <person name="Klepikova A."/>
            <person name="Omelchenko D."/>
            <person name="Novikova G."/>
            <person name="Obukhova E."/>
            <person name="Bogdanov V."/>
            <person name="Penin A."/>
            <person name="Logacheva M."/>
        </authorList>
    </citation>
    <scope>NUCLEOTIDE SEQUENCE</scope>
    <source>
        <strain evidence="1">Hsosn_3</strain>
        <tissue evidence="1">Leaf</tissue>
    </source>
</reference>
<organism evidence="1 2">
    <name type="scientific">Heracleum sosnowskyi</name>
    <dbReference type="NCBI Taxonomy" id="360622"/>
    <lineage>
        <taxon>Eukaryota</taxon>
        <taxon>Viridiplantae</taxon>
        <taxon>Streptophyta</taxon>
        <taxon>Embryophyta</taxon>
        <taxon>Tracheophyta</taxon>
        <taxon>Spermatophyta</taxon>
        <taxon>Magnoliopsida</taxon>
        <taxon>eudicotyledons</taxon>
        <taxon>Gunneridae</taxon>
        <taxon>Pentapetalae</taxon>
        <taxon>asterids</taxon>
        <taxon>campanulids</taxon>
        <taxon>Apiales</taxon>
        <taxon>Apiaceae</taxon>
        <taxon>Apioideae</taxon>
        <taxon>apioid superclade</taxon>
        <taxon>Tordylieae</taxon>
        <taxon>Tordyliinae</taxon>
        <taxon>Heracleum</taxon>
    </lineage>
</organism>